<protein>
    <recommendedName>
        <fullName evidence="3">Amidase domain-containing protein</fullName>
    </recommendedName>
</protein>
<keyword evidence="5" id="KW-1185">Reference proteome</keyword>
<evidence type="ECO:0000259" key="3">
    <source>
        <dbReference type="Pfam" id="PF01425"/>
    </source>
</evidence>
<comment type="similarity">
    <text evidence="1">Belongs to the amidase family.</text>
</comment>
<keyword evidence="2" id="KW-0378">Hydrolase</keyword>
<dbReference type="GO" id="GO:0016787">
    <property type="term" value="F:hydrolase activity"/>
    <property type="evidence" value="ECO:0007669"/>
    <property type="project" value="UniProtKB-KW"/>
</dbReference>
<dbReference type="OrthoDB" id="6428749at2759"/>
<dbReference type="PANTHER" id="PTHR46072">
    <property type="entry name" value="AMIDASE-RELATED-RELATED"/>
    <property type="match status" value="1"/>
</dbReference>
<evidence type="ECO:0000313" key="5">
    <source>
        <dbReference type="Proteomes" id="UP000054279"/>
    </source>
</evidence>
<gene>
    <name evidence="4" type="ORF">M422DRAFT_273411</name>
</gene>
<feature type="domain" description="Amidase" evidence="3">
    <location>
        <begin position="57"/>
        <end position="121"/>
    </location>
</feature>
<dbReference type="EMBL" id="KN837406">
    <property type="protein sequence ID" value="KIJ25598.1"/>
    <property type="molecule type" value="Genomic_DNA"/>
</dbReference>
<dbReference type="SUPFAM" id="SSF75304">
    <property type="entry name" value="Amidase signature (AS) enzymes"/>
    <property type="match status" value="1"/>
</dbReference>
<evidence type="ECO:0000256" key="2">
    <source>
        <dbReference type="ARBA" id="ARBA00022801"/>
    </source>
</evidence>
<sequence length="127" mass="14026">MEIATKTTTAIMMTAMTITAMVRKGRGLPNEFELEVTASPVEVLLPKLASGEWSSVDVTKAFYKRAIIAHQAIFVDKALERAAYLDEELKKTGKPIGPLHGLHISLRDQLANKGFETTMGEQYVYAL</sequence>
<dbReference type="Proteomes" id="UP000054279">
    <property type="component" value="Unassembled WGS sequence"/>
</dbReference>
<dbReference type="Gene3D" id="3.90.1300.10">
    <property type="entry name" value="Amidase signature (AS) domain"/>
    <property type="match status" value="1"/>
</dbReference>
<dbReference type="InterPro" id="IPR023631">
    <property type="entry name" value="Amidase_dom"/>
</dbReference>
<name>A0A0C9T941_SPHS4</name>
<dbReference type="InterPro" id="IPR036928">
    <property type="entry name" value="AS_sf"/>
</dbReference>
<proteinExistence type="inferred from homology"/>
<evidence type="ECO:0000313" key="4">
    <source>
        <dbReference type="EMBL" id="KIJ25598.1"/>
    </source>
</evidence>
<dbReference type="Pfam" id="PF01425">
    <property type="entry name" value="Amidase"/>
    <property type="match status" value="1"/>
</dbReference>
<dbReference type="HOGENOM" id="CLU_1971897_0_0_1"/>
<reference evidence="4 5" key="1">
    <citation type="submission" date="2014-06" db="EMBL/GenBank/DDBJ databases">
        <title>Evolutionary Origins and Diversification of the Mycorrhizal Mutualists.</title>
        <authorList>
            <consortium name="DOE Joint Genome Institute"/>
            <consortium name="Mycorrhizal Genomics Consortium"/>
            <person name="Kohler A."/>
            <person name="Kuo A."/>
            <person name="Nagy L.G."/>
            <person name="Floudas D."/>
            <person name="Copeland A."/>
            <person name="Barry K.W."/>
            <person name="Cichocki N."/>
            <person name="Veneault-Fourrey C."/>
            <person name="LaButti K."/>
            <person name="Lindquist E.A."/>
            <person name="Lipzen A."/>
            <person name="Lundell T."/>
            <person name="Morin E."/>
            <person name="Murat C."/>
            <person name="Riley R."/>
            <person name="Ohm R."/>
            <person name="Sun H."/>
            <person name="Tunlid A."/>
            <person name="Henrissat B."/>
            <person name="Grigoriev I.V."/>
            <person name="Hibbett D.S."/>
            <person name="Martin F."/>
        </authorList>
    </citation>
    <scope>NUCLEOTIDE SEQUENCE [LARGE SCALE GENOMIC DNA]</scope>
    <source>
        <strain evidence="4 5">SS14</strain>
    </source>
</reference>
<organism evidence="4 5">
    <name type="scientific">Sphaerobolus stellatus (strain SS14)</name>
    <dbReference type="NCBI Taxonomy" id="990650"/>
    <lineage>
        <taxon>Eukaryota</taxon>
        <taxon>Fungi</taxon>
        <taxon>Dikarya</taxon>
        <taxon>Basidiomycota</taxon>
        <taxon>Agaricomycotina</taxon>
        <taxon>Agaricomycetes</taxon>
        <taxon>Phallomycetidae</taxon>
        <taxon>Geastrales</taxon>
        <taxon>Sphaerobolaceae</taxon>
        <taxon>Sphaerobolus</taxon>
    </lineage>
</organism>
<evidence type="ECO:0000256" key="1">
    <source>
        <dbReference type="ARBA" id="ARBA00009199"/>
    </source>
</evidence>
<accession>A0A0C9T941</accession>
<dbReference type="AlphaFoldDB" id="A0A0C9T941"/>
<dbReference type="PANTHER" id="PTHR46072:SF2">
    <property type="entry name" value="AMIDASE (EUROFUNG)"/>
    <property type="match status" value="1"/>
</dbReference>